<comment type="caution">
    <text evidence="18">The sequence shown here is derived from an EMBL/GenBank/DDBJ whole genome shotgun (WGS) entry which is preliminary data.</text>
</comment>
<dbReference type="Pfam" id="PF13091">
    <property type="entry name" value="PLDc_2"/>
    <property type="match status" value="2"/>
</dbReference>
<dbReference type="GO" id="GO:0005576">
    <property type="term" value="C:extracellular region"/>
    <property type="evidence" value="ECO:0007669"/>
    <property type="project" value="UniProtKB-SubCell"/>
</dbReference>
<keyword evidence="19" id="KW-1185">Reference proteome</keyword>
<dbReference type="InterPro" id="IPR025202">
    <property type="entry name" value="PLD-like_dom"/>
</dbReference>
<evidence type="ECO:0000256" key="2">
    <source>
        <dbReference type="ARBA" id="ARBA00004613"/>
    </source>
</evidence>
<gene>
    <name evidence="18" type="primary">cls</name>
    <name evidence="18" type="ORF">J2D77_03300</name>
</gene>
<dbReference type="InterPro" id="IPR022924">
    <property type="entry name" value="Cardiolipin_synthase"/>
</dbReference>
<evidence type="ECO:0000313" key="18">
    <source>
        <dbReference type="EMBL" id="MBO1324185.1"/>
    </source>
</evidence>
<feature type="transmembrane region" description="Helical" evidence="16">
    <location>
        <begin position="12"/>
        <end position="32"/>
    </location>
</feature>
<evidence type="ECO:0000256" key="14">
    <source>
        <dbReference type="ARBA" id="ARBA00023264"/>
    </source>
</evidence>
<evidence type="ECO:0000256" key="8">
    <source>
        <dbReference type="ARBA" id="ARBA00022692"/>
    </source>
</evidence>
<keyword evidence="8 16" id="KW-0812">Transmembrane</keyword>
<keyword evidence="4" id="KW-1003">Cell membrane</keyword>
<protein>
    <recommendedName>
        <fullName evidence="15">Cardiolipin synthase</fullName>
        <ecNumber evidence="15">2.7.8.-</ecNumber>
    </recommendedName>
</protein>
<comment type="function">
    <text evidence="1">Could be a virulence factor.</text>
</comment>
<evidence type="ECO:0000259" key="17">
    <source>
        <dbReference type="PROSITE" id="PS50035"/>
    </source>
</evidence>
<dbReference type="Gene3D" id="3.30.870.10">
    <property type="entry name" value="Endonuclease Chain A"/>
    <property type="match status" value="2"/>
</dbReference>
<dbReference type="InterPro" id="IPR027379">
    <property type="entry name" value="CLS_N"/>
</dbReference>
<evidence type="ECO:0000256" key="12">
    <source>
        <dbReference type="ARBA" id="ARBA00023136"/>
    </source>
</evidence>
<keyword evidence="13" id="KW-0594">Phospholipid biosynthesis</keyword>
<keyword evidence="12 16" id="KW-0472">Membrane</keyword>
<keyword evidence="14" id="KW-1208">Phospholipid metabolism</keyword>
<dbReference type="InterPro" id="IPR001736">
    <property type="entry name" value="PLipase_D/transphosphatidylase"/>
</dbReference>
<dbReference type="SMART" id="SM00155">
    <property type="entry name" value="PLDc"/>
    <property type="match status" value="2"/>
</dbReference>
<dbReference type="PANTHER" id="PTHR21248">
    <property type="entry name" value="CARDIOLIPIN SYNTHASE"/>
    <property type="match status" value="1"/>
</dbReference>
<dbReference type="PANTHER" id="PTHR21248:SF22">
    <property type="entry name" value="PHOSPHOLIPASE D"/>
    <property type="match status" value="1"/>
</dbReference>
<evidence type="ECO:0000256" key="9">
    <source>
        <dbReference type="ARBA" id="ARBA00022737"/>
    </source>
</evidence>
<evidence type="ECO:0000256" key="4">
    <source>
        <dbReference type="ARBA" id="ARBA00022475"/>
    </source>
</evidence>
<evidence type="ECO:0000256" key="10">
    <source>
        <dbReference type="ARBA" id="ARBA00022989"/>
    </source>
</evidence>
<dbReference type="Pfam" id="PF13396">
    <property type="entry name" value="PLDc_N"/>
    <property type="match status" value="1"/>
</dbReference>
<dbReference type="RefSeq" id="WP_207844829.1">
    <property type="nucleotide sequence ID" value="NZ_JAFVMH010000001.1"/>
</dbReference>
<name>A0A939HGY1_9PROT</name>
<evidence type="ECO:0000256" key="13">
    <source>
        <dbReference type="ARBA" id="ARBA00023209"/>
    </source>
</evidence>
<dbReference type="SUPFAM" id="SSF56024">
    <property type="entry name" value="Phospholipase D/nuclease"/>
    <property type="match status" value="2"/>
</dbReference>
<organism evidence="18 19">
    <name type="scientific">Acetobacter garciniae</name>
    <dbReference type="NCBI Taxonomy" id="2817435"/>
    <lineage>
        <taxon>Bacteria</taxon>
        <taxon>Pseudomonadati</taxon>
        <taxon>Pseudomonadota</taxon>
        <taxon>Alphaproteobacteria</taxon>
        <taxon>Acetobacterales</taxon>
        <taxon>Acetobacteraceae</taxon>
        <taxon>Acetobacter</taxon>
    </lineage>
</organism>
<keyword evidence="9" id="KW-0677">Repeat</keyword>
<keyword evidence="6" id="KW-0964">Secreted</keyword>
<dbReference type="AlphaFoldDB" id="A0A939HGY1"/>
<dbReference type="Proteomes" id="UP000664073">
    <property type="component" value="Unassembled WGS sequence"/>
</dbReference>
<feature type="domain" description="PLD phosphodiesterase" evidence="17">
    <location>
        <begin position="214"/>
        <end position="241"/>
    </location>
</feature>
<dbReference type="GO" id="GO:0032049">
    <property type="term" value="P:cardiolipin biosynthetic process"/>
    <property type="evidence" value="ECO:0007669"/>
    <property type="project" value="UniProtKB-UniRule"/>
</dbReference>
<keyword evidence="10 16" id="KW-1133">Transmembrane helix</keyword>
<evidence type="ECO:0000313" key="19">
    <source>
        <dbReference type="Proteomes" id="UP000664073"/>
    </source>
</evidence>
<feature type="transmembrane region" description="Helical" evidence="16">
    <location>
        <begin position="39"/>
        <end position="60"/>
    </location>
</feature>
<dbReference type="EMBL" id="JAFVMH010000001">
    <property type="protein sequence ID" value="MBO1324185.1"/>
    <property type="molecule type" value="Genomic_DNA"/>
</dbReference>
<reference evidence="18" key="1">
    <citation type="submission" date="2021-03" db="EMBL/GenBank/DDBJ databases">
        <title>The complete genome sequence of Acetobacter sp. TBRC 12339.</title>
        <authorList>
            <person name="Charoenyingcharoen P."/>
            <person name="Yukphan P."/>
        </authorList>
    </citation>
    <scope>NUCLEOTIDE SEQUENCE</scope>
    <source>
        <strain evidence="18">TBRC 12339</strain>
    </source>
</reference>
<dbReference type="CDD" id="cd09157">
    <property type="entry name" value="PLDc_CLS_unchar2_1"/>
    <property type="match status" value="1"/>
</dbReference>
<evidence type="ECO:0000256" key="5">
    <source>
        <dbReference type="ARBA" id="ARBA00022516"/>
    </source>
</evidence>
<evidence type="ECO:0000256" key="16">
    <source>
        <dbReference type="SAM" id="Phobius"/>
    </source>
</evidence>
<keyword evidence="5" id="KW-0444">Lipid biosynthesis</keyword>
<evidence type="ECO:0000256" key="11">
    <source>
        <dbReference type="ARBA" id="ARBA00023098"/>
    </source>
</evidence>
<evidence type="ECO:0000256" key="3">
    <source>
        <dbReference type="ARBA" id="ARBA00004651"/>
    </source>
</evidence>
<evidence type="ECO:0000256" key="15">
    <source>
        <dbReference type="NCBIfam" id="TIGR04265"/>
    </source>
</evidence>
<evidence type="ECO:0000256" key="6">
    <source>
        <dbReference type="ARBA" id="ARBA00022525"/>
    </source>
</evidence>
<keyword evidence="7" id="KW-0808">Transferase</keyword>
<accession>A0A939HGY1</accession>
<dbReference type="PROSITE" id="PS50035">
    <property type="entry name" value="PLD"/>
    <property type="match status" value="2"/>
</dbReference>
<comment type="subcellular location">
    <subcellularLocation>
        <location evidence="3">Cell membrane</location>
        <topology evidence="3">Multi-pass membrane protein</topology>
    </subcellularLocation>
    <subcellularLocation>
        <location evidence="2">Secreted</location>
    </subcellularLocation>
</comment>
<dbReference type="GO" id="GO:0005886">
    <property type="term" value="C:plasma membrane"/>
    <property type="evidence" value="ECO:0007669"/>
    <property type="project" value="UniProtKB-SubCell"/>
</dbReference>
<dbReference type="EC" id="2.7.8.-" evidence="15"/>
<dbReference type="NCBIfam" id="TIGR04265">
    <property type="entry name" value="bac_cardiolipin"/>
    <property type="match status" value="1"/>
</dbReference>
<dbReference type="GO" id="GO:0008808">
    <property type="term" value="F:cardiolipin synthase activity"/>
    <property type="evidence" value="ECO:0007669"/>
    <property type="project" value="UniProtKB-UniRule"/>
</dbReference>
<evidence type="ECO:0000256" key="7">
    <source>
        <dbReference type="ARBA" id="ARBA00022679"/>
    </source>
</evidence>
<sequence length="475" mass="53692">MLPDLHLTPVLLFLTILRFILVSSVVLHILLTKRNTASAIGWMGICVMMPILGTVLYLMFGINRVTRLAKKLVSRRATGRQEISKLSSWHHDLDGQFAPLARMVGRLTARPLVSGNSITILHDGDGTYPHMLDAIESAQKSVLLCSYIFRHDTIGEAFVQKLAQAHRRGVAVRVLVDGIGSGYFLSPLYHRLQHEGVPCGRFMHSVWPWRMPFINLRNHRKILVVDGRIGFLGGLNIGDENMVSRHPLHPVSDTHFKVEGPVVRQLAEAAAWDWYFTTHETLSDDLFCHEYKGTGDSLARIVTAGPDTDLEKIEYTTLQSVTLARNNIRIMTPYFLPGARFLTELGLAALRGVQVDLVIPLRSNHRVLDWACAANIAPLLDAGARVWLADPPFNHSKLMVVDKTWSFVGSSNLDIRSLRLNFEINMETYDPAIAQSLDDFISRHKNHRLTHYDLDKRNKLVQIRDSFARLFMPYL</sequence>
<evidence type="ECO:0000256" key="1">
    <source>
        <dbReference type="ARBA" id="ARBA00003145"/>
    </source>
</evidence>
<feature type="domain" description="PLD phosphodiesterase" evidence="17">
    <location>
        <begin position="390"/>
        <end position="417"/>
    </location>
</feature>
<proteinExistence type="predicted"/>
<keyword evidence="11" id="KW-0443">Lipid metabolism</keyword>